<evidence type="ECO:0000313" key="7">
    <source>
        <dbReference type="Proteomes" id="UP000198844"/>
    </source>
</evidence>
<dbReference type="PROSITE" id="PS50893">
    <property type="entry name" value="ABC_TRANSPORTER_2"/>
    <property type="match status" value="1"/>
</dbReference>
<dbReference type="PANTHER" id="PTHR43166">
    <property type="entry name" value="AMINO ACID IMPORT ATP-BINDING PROTEIN"/>
    <property type="match status" value="1"/>
</dbReference>
<reference evidence="6 7" key="1">
    <citation type="submission" date="2016-10" db="EMBL/GenBank/DDBJ databases">
        <authorList>
            <person name="de Groot N.N."/>
        </authorList>
    </citation>
    <scope>NUCLEOTIDE SEQUENCE [LARGE SCALE GENOMIC DNA]</scope>
    <source>
        <strain evidence="6 7">LMG 27731</strain>
    </source>
</reference>
<dbReference type="InterPro" id="IPR050086">
    <property type="entry name" value="MetN_ABC_transporter-like"/>
</dbReference>
<evidence type="ECO:0000259" key="5">
    <source>
        <dbReference type="PROSITE" id="PS50893"/>
    </source>
</evidence>
<dbReference type="InterPro" id="IPR003439">
    <property type="entry name" value="ABC_transporter-like_ATP-bd"/>
</dbReference>
<organism evidence="6 7">
    <name type="scientific">Paraburkholderia aspalathi</name>
    <dbReference type="NCBI Taxonomy" id="1324617"/>
    <lineage>
        <taxon>Bacteria</taxon>
        <taxon>Pseudomonadati</taxon>
        <taxon>Pseudomonadota</taxon>
        <taxon>Betaproteobacteria</taxon>
        <taxon>Burkholderiales</taxon>
        <taxon>Burkholderiaceae</taxon>
        <taxon>Paraburkholderia</taxon>
    </lineage>
</organism>
<dbReference type="OrthoDB" id="9802264at2"/>
<dbReference type="Proteomes" id="UP000198844">
    <property type="component" value="Unassembled WGS sequence"/>
</dbReference>
<name>A0A1I7BGT6_9BURK</name>
<keyword evidence="4 6" id="KW-0067">ATP-binding</keyword>
<dbReference type="Gene3D" id="3.40.50.300">
    <property type="entry name" value="P-loop containing nucleotide triphosphate hydrolases"/>
    <property type="match status" value="1"/>
</dbReference>
<dbReference type="EMBL" id="FPBH01000004">
    <property type="protein sequence ID" value="SFT86331.1"/>
    <property type="molecule type" value="Genomic_DNA"/>
</dbReference>
<feature type="domain" description="ABC transporter" evidence="5">
    <location>
        <begin position="2"/>
        <end position="164"/>
    </location>
</feature>
<dbReference type="Pfam" id="PF00005">
    <property type="entry name" value="ABC_tran"/>
    <property type="match status" value="1"/>
</dbReference>
<protein>
    <submittedName>
        <fullName evidence="6">Polar amino acid transport system ATP-binding protein</fullName>
    </submittedName>
</protein>
<comment type="similarity">
    <text evidence="1">Belongs to the ABC transporter superfamily.</text>
</comment>
<dbReference type="InterPro" id="IPR027417">
    <property type="entry name" value="P-loop_NTPase"/>
</dbReference>
<dbReference type="PROSITE" id="PS00211">
    <property type="entry name" value="ABC_TRANSPORTER_1"/>
    <property type="match status" value="1"/>
</dbReference>
<dbReference type="SUPFAM" id="SSF52540">
    <property type="entry name" value="P-loop containing nucleoside triphosphate hydrolases"/>
    <property type="match status" value="1"/>
</dbReference>
<keyword evidence="3" id="KW-0547">Nucleotide-binding</keyword>
<feature type="non-terminal residue" evidence="6">
    <location>
        <position position="1"/>
    </location>
</feature>
<dbReference type="RefSeq" id="WP_093634038.1">
    <property type="nucleotide sequence ID" value="NZ_FPBH01000004.1"/>
</dbReference>
<evidence type="ECO:0000256" key="3">
    <source>
        <dbReference type="ARBA" id="ARBA00022741"/>
    </source>
</evidence>
<evidence type="ECO:0000256" key="2">
    <source>
        <dbReference type="ARBA" id="ARBA00022448"/>
    </source>
</evidence>
<evidence type="ECO:0000256" key="4">
    <source>
        <dbReference type="ARBA" id="ARBA00022840"/>
    </source>
</evidence>
<dbReference type="PANTHER" id="PTHR43166:SF4">
    <property type="entry name" value="PHOSPHONATES IMPORT ATP-BINDING PROTEIN PHNC"/>
    <property type="match status" value="1"/>
</dbReference>
<evidence type="ECO:0000313" key="6">
    <source>
        <dbReference type="EMBL" id="SFT86331.1"/>
    </source>
</evidence>
<dbReference type="GO" id="GO:0016887">
    <property type="term" value="F:ATP hydrolysis activity"/>
    <property type="evidence" value="ECO:0007669"/>
    <property type="project" value="InterPro"/>
</dbReference>
<sequence length="170" mass="19075">NAYRSRVGFVFQQFNLFPHLSVLDNITLSPMRVHGLKRADAERKATDLLARVGLSNKASAFPPQLSGGQQQRVAIARALAMDPPAMLFDEPTSALDPEMVGEVLSVMKSLAQEGMTMMCVTHEMGFAREVADRVWFMDAGKILETAEPEEFFLRPKHERAKRFLSDLRSH</sequence>
<dbReference type="AlphaFoldDB" id="A0A1I7BGT6"/>
<proteinExistence type="inferred from homology"/>
<keyword evidence="2" id="KW-0813">Transport</keyword>
<gene>
    <name evidence="6" type="ORF">SAMN05192563_1004468</name>
</gene>
<evidence type="ECO:0000256" key="1">
    <source>
        <dbReference type="ARBA" id="ARBA00005417"/>
    </source>
</evidence>
<dbReference type="GO" id="GO:0005524">
    <property type="term" value="F:ATP binding"/>
    <property type="evidence" value="ECO:0007669"/>
    <property type="project" value="UniProtKB-KW"/>
</dbReference>
<accession>A0A1I7BGT6</accession>
<dbReference type="InterPro" id="IPR017871">
    <property type="entry name" value="ABC_transporter-like_CS"/>
</dbReference>